<reference evidence="1 2" key="1">
    <citation type="submission" date="2018-04" db="EMBL/GenBank/DDBJ databases">
        <title>Sphingobacterium sp. M46 Genome.</title>
        <authorList>
            <person name="Cheng J."/>
            <person name="Li Y."/>
        </authorList>
    </citation>
    <scope>NUCLEOTIDE SEQUENCE [LARGE SCALE GENOMIC DNA]</scope>
    <source>
        <strain evidence="1 2">M46</strain>
    </source>
</reference>
<dbReference type="NCBIfam" id="NF033832">
    <property type="entry name" value="sce7726_fam"/>
    <property type="match status" value="1"/>
</dbReference>
<protein>
    <recommendedName>
        <fullName evidence="3">Sce7726 family protein</fullName>
    </recommendedName>
</protein>
<evidence type="ECO:0000313" key="2">
    <source>
        <dbReference type="Proteomes" id="UP000250831"/>
    </source>
</evidence>
<comment type="caution">
    <text evidence="1">The sequence shown here is derived from an EMBL/GenBank/DDBJ whole genome shotgun (WGS) entry which is preliminary data.</text>
</comment>
<sequence length="296" mass="34578">MQSDLTYDKAKLRELASLVSHASFKKLSSSTNQSSYIRKMKKYVGWYEMTGDKPTQLGDLIAYSYQILEQNYRHEYIYKNKLLNEYVLKHYSLDDTILLNEFRVGQSIADTVLVNGTNKVFEIKTELDSPERLESQLNDYYRAFTEVYLFTHISLLNKYLRILPAYVGILIYTEEGKVSEHRPAVKYTASLDASYMMSSLRKPEYSRLVKELVGFLPDVTPVFYYRACLEILAELPIEEVQAMYCHILKSRIDRQTNLYLTLGDVPSFVNFSFYQAKYNKKSYLTMINNLSKNLLL</sequence>
<organism evidence="1 2">
    <name type="scientific">Sphingobacterium athyrii</name>
    <dbReference type="NCBI Taxonomy" id="2152717"/>
    <lineage>
        <taxon>Bacteria</taxon>
        <taxon>Pseudomonadati</taxon>
        <taxon>Bacteroidota</taxon>
        <taxon>Sphingobacteriia</taxon>
        <taxon>Sphingobacteriales</taxon>
        <taxon>Sphingobacteriaceae</taxon>
        <taxon>Sphingobacterium</taxon>
    </lineage>
</organism>
<dbReference type="InterPro" id="IPR047729">
    <property type="entry name" value="Sce7726-like"/>
</dbReference>
<dbReference type="RefSeq" id="WP_108634041.1">
    <property type="nucleotide sequence ID" value="NZ_QCXX01000003.1"/>
</dbReference>
<dbReference type="OrthoDB" id="128875at2"/>
<proteinExistence type="predicted"/>
<dbReference type="Proteomes" id="UP000250831">
    <property type="component" value="Unassembled WGS sequence"/>
</dbReference>
<evidence type="ECO:0000313" key="1">
    <source>
        <dbReference type="EMBL" id="PUV24113.1"/>
    </source>
</evidence>
<dbReference type="EMBL" id="QCXX01000003">
    <property type="protein sequence ID" value="PUV24113.1"/>
    <property type="molecule type" value="Genomic_DNA"/>
</dbReference>
<dbReference type="AlphaFoldDB" id="A0A363NTR1"/>
<name>A0A363NTR1_9SPHI</name>
<gene>
    <name evidence="1" type="ORF">DCO56_12135</name>
</gene>
<evidence type="ECO:0008006" key="3">
    <source>
        <dbReference type="Google" id="ProtNLM"/>
    </source>
</evidence>
<accession>A0A363NTR1</accession>
<keyword evidence="2" id="KW-1185">Reference proteome</keyword>